<dbReference type="SUPFAM" id="SSF140453">
    <property type="entry name" value="EsxAB dimer-like"/>
    <property type="match status" value="1"/>
</dbReference>
<accession>A0ABN3PK76</accession>
<dbReference type="InterPro" id="IPR036689">
    <property type="entry name" value="ESAT-6-like_sf"/>
</dbReference>
<dbReference type="NCBIfam" id="TIGR03930">
    <property type="entry name" value="WXG100_ESAT6"/>
    <property type="match status" value="1"/>
</dbReference>
<organism evidence="2 3">
    <name type="scientific">Microbacterium binotii</name>
    <dbReference type="NCBI Taxonomy" id="462710"/>
    <lineage>
        <taxon>Bacteria</taxon>
        <taxon>Bacillati</taxon>
        <taxon>Actinomycetota</taxon>
        <taxon>Actinomycetes</taxon>
        <taxon>Micrococcales</taxon>
        <taxon>Microbacteriaceae</taxon>
        <taxon>Microbacterium</taxon>
    </lineage>
</organism>
<reference evidence="3" key="1">
    <citation type="journal article" date="2019" name="Int. J. Syst. Evol. Microbiol.">
        <title>The Global Catalogue of Microorganisms (GCM) 10K type strain sequencing project: providing services to taxonomists for standard genome sequencing and annotation.</title>
        <authorList>
            <consortium name="The Broad Institute Genomics Platform"/>
            <consortium name="The Broad Institute Genome Sequencing Center for Infectious Disease"/>
            <person name="Wu L."/>
            <person name="Ma J."/>
        </authorList>
    </citation>
    <scope>NUCLEOTIDE SEQUENCE [LARGE SCALE GENOMIC DNA]</scope>
    <source>
        <strain evidence="3">JCM 16365</strain>
    </source>
</reference>
<dbReference type="InterPro" id="IPR010310">
    <property type="entry name" value="T7SS_ESAT-6-like"/>
</dbReference>
<dbReference type="EMBL" id="BAAARI010000038">
    <property type="protein sequence ID" value="GAA2590576.1"/>
    <property type="molecule type" value="Genomic_DNA"/>
</dbReference>
<sequence length="95" mass="10892">MSDHITIDFDRVAQSVQAIQQSSADIRRVLDEMDAQLSHLDSAWQGRAYQAYVGMRVHWEAQMRAMQRQLDAYARVMEEAGGAFAEQERSLARSF</sequence>
<dbReference type="RefSeq" id="WP_344231046.1">
    <property type="nucleotide sequence ID" value="NZ_BAAARI010000038.1"/>
</dbReference>
<evidence type="ECO:0000313" key="3">
    <source>
        <dbReference type="Proteomes" id="UP001500274"/>
    </source>
</evidence>
<keyword evidence="3" id="KW-1185">Reference proteome</keyword>
<comment type="caution">
    <text evidence="2">The sequence shown here is derived from an EMBL/GenBank/DDBJ whole genome shotgun (WGS) entry which is preliminary data.</text>
</comment>
<proteinExistence type="inferred from homology"/>
<evidence type="ECO:0000313" key="2">
    <source>
        <dbReference type="EMBL" id="GAA2590576.1"/>
    </source>
</evidence>
<evidence type="ECO:0000256" key="1">
    <source>
        <dbReference type="RuleBase" id="RU362001"/>
    </source>
</evidence>
<protein>
    <recommendedName>
        <fullName evidence="1">ESAT-6-like protein</fullName>
    </recommendedName>
</protein>
<name>A0ABN3PK76_9MICO</name>
<dbReference type="Gene3D" id="1.10.287.1060">
    <property type="entry name" value="ESAT-6-like"/>
    <property type="match status" value="1"/>
</dbReference>
<gene>
    <name evidence="2" type="ORF">GCM10009862_31130</name>
</gene>
<dbReference type="Proteomes" id="UP001500274">
    <property type="component" value="Unassembled WGS sequence"/>
</dbReference>
<comment type="similarity">
    <text evidence="1">Belongs to the WXG100 family.</text>
</comment>
<dbReference type="Pfam" id="PF06013">
    <property type="entry name" value="WXG100"/>
    <property type="match status" value="1"/>
</dbReference>